<dbReference type="Gene3D" id="3.30.559.10">
    <property type="entry name" value="Chloramphenicol acetyltransferase-like domain"/>
    <property type="match status" value="1"/>
</dbReference>
<name>A0ABT0G4B8_9ACTN</name>
<dbReference type="EMBL" id="JAKRKC020000002">
    <property type="protein sequence ID" value="MCK2218983.1"/>
    <property type="molecule type" value="Genomic_DNA"/>
</dbReference>
<gene>
    <name evidence="3" type="ORF">MF672_035080</name>
</gene>
<dbReference type="Proteomes" id="UP001317259">
    <property type="component" value="Unassembled WGS sequence"/>
</dbReference>
<dbReference type="RefSeq" id="WP_247815574.1">
    <property type="nucleotide sequence ID" value="NZ_JAKRKC020000002.1"/>
</dbReference>
<evidence type="ECO:0000256" key="1">
    <source>
        <dbReference type="SAM" id="MobiDB-lite"/>
    </source>
</evidence>
<evidence type="ECO:0000259" key="2">
    <source>
        <dbReference type="Pfam" id="PF03007"/>
    </source>
</evidence>
<proteinExistence type="predicted"/>
<feature type="compositionally biased region" description="Low complexity" evidence="1">
    <location>
        <begin position="195"/>
        <end position="209"/>
    </location>
</feature>
<sequence length="243" mass="24295">MRTAPRRAPRPGGARAGIDRASSGDLAMRAVSAGGRVPEQFGVILPLDGAPDAGRVCAVLAERVPLVPRLRQRLVRVPFGCGRPVWVDDPGFDVRDRVRRRACPPPGDERALLDLAAELAVTPLSPPGWAATVVTGVAGAATALIIVLDHVLADGVGGLAILAALVDPAPPDAPDASGARPGVPEAPGARPGVPEAPGARPDAPRAAVASGGCSQAAAVASEPGRRGVRRAGAGGPPPGPVLA</sequence>
<feature type="domain" description="O-acyltransferase WSD1-like N-terminal" evidence="2">
    <location>
        <begin position="52"/>
        <end position="178"/>
    </location>
</feature>
<comment type="caution">
    <text evidence="3">The sequence shown here is derived from an EMBL/GenBank/DDBJ whole genome shotgun (WGS) entry which is preliminary data.</text>
</comment>
<keyword evidence="4" id="KW-1185">Reference proteome</keyword>
<dbReference type="SUPFAM" id="SSF52777">
    <property type="entry name" value="CoA-dependent acyltransferases"/>
    <property type="match status" value="1"/>
</dbReference>
<dbReference type="InterPro" id="IPR004255">
    <property type="entry name" value="O-acyltransferase_WSD1_N"/>
</dbReference>
<dbReference type="InterPro" id="IPR023213">
    <property type="entry name" value="CAT-like_dom_sf"/>
</dbReference>
<feature type="region of interest" description="Disordered" evidence="1">
    <location>
        <begin position="1"/>
        <end position="21"/>
    </location>
</feature>
<protein>
    <submittedName>
        <fullName evidence="3">Wax ester/triacylglycerol synthase family O-acyltransferase</fullName>
    </submittedName>
</protein>
<reference evidence="3 4" key="1">
    <citation type="submission" date="2022-04" db="EMBL/GenBank/DDBJ databases">
        <title>Genome draft of Actinomadura sp. ATCC 31491.</title>
        <authorList>
            <person name="Shi X."/>
            <person name="Du Y."/>
        </authorList>
    </citation>
    <scope>NUCLEOTIDE SEQUENCE [LARGE SCALE GENOMIC DNA]</scope>
    <source>
        <strain evidence="3 4">ATCC 31491</strain>
    </source>
</reference>
<evidence type="ECO:0000313" key="3">
    <source>
        <dbReference type="EMBL" id="MCK2218983.1"/>
    </source>
</evidence>
<evidence type="ECO:0000313" key="4">
    <source>
        <dbReference type="Proteomes" id="UP001317259"/>
    </source>
</evidence>
<feature type="region of interest" description="Disordered" evidence="1">
    <location>
        <begin position="171"/>
        <end position="243"/>
    </location>
</feature>
<accession>A0ABT0G4B8</accession>
<dbReference type="Pfam" id="PF03007">
    <property type="entry name" value="WS_DGAT_cat"/>
    <property type="match status" value="1"/>
</dbReference>
<organism evidence="3 4">
    <name type="scientific">Actinomadura luzonensis</name>
    <dbReference type="NCBI Taxonomy" id="2805427"/>
    <lineage>
        <taxon>Bacteria</taxon>
        <taxon>Bacillati</taxon>
        <taxon>Actinomycetota</taxon>
        <taxon>Actinomycetes</taxon>
        <taxon>Streptosporangiales</taxon>
        <taxon>Thermomonosporaceae</taxon>
        <taxon>Actinomadura</taxon>
    </lineage>
</organism>